<organism evidence="1 2">
    <name type="scientific">Ganoderma sinense ZZ0214-1</name>
    <dbReference type="NCBI Taxonomy" id="1077348"/>
    <lineage>
        <taxon>Eukaryota</taxon>
        <taxon>Fungi</taxon>
        <taxon>Dikarya</taxon>
        <taxon>Basidiomycota</taxon>
        <taxon>Agaricomycotina</taxon>
        <taxon>Agaricomycetes</taxon>
        <taxon>Polyporales</taxon>
        <taxon>Polyporaceae</taxon>
        <taxon>Ganoderma</taxon>
    </lineage>
</organism>
<name>A0A2G8S9T0_9APHY</name>
<comment type="caution">
    <text evidence="1">The sequence shown here is derived from an EMBL/GenBank/DDBJ whole genome shotgun (WGS) entry which is preliminary data.</text>
</comment>
<gene>
    <name evidence="1" type="ORF">GSI_07216</name>
</gene>
<accession>A0A2G8S9T0</accession>
<keyword evidence="2" id="KW-1185">Reference proteome</keyword>
<dbReference type="EMBL" id="AYKW01000014">
    <property type="protein sequence ID" value="PIL30516.1"/>
    <property type="molecule type" value="Genomic_DNA"/>
</dbReference>
<dbReference type="STRING" id="1077348.A0A2G8S9T0"/>
<evidence type="ECO:0000313" key="1">
    <source>
        <dbReference type="EMBL" id="PIL30516.1"/>
    </source>
</evidence>
<dbReference type="AlphaFoldDB" id="A0A2G8S9T0"/>
<dbReference type="Proteomes" id="UP000230002">
    <property type="component" value="Unassembled WGS sequence"/>
</dbReference>
<reference evidence="1 2" key="1">
    <citation type="journal article" date="2015" name="Sci. Rep.">
        <title>Chromosome-level genome map provides insights into diverse defense mechanisms in the medicinal fungus Ganoderma sinense.</title>
        <authorList>
            <person name="Zhu Y."/>
            <person name="Xu J."/>
            <person name="Sun C."/>
            <person name="Zhou S."/>
            <person name="Xu H."/>
            <person name="Nelson D.R."/>
            <person name="Qian J."/>
            <person name="Song J."/>
            <person name="Luo H."/>
            <person name="Xiang L."/>
            <person name="Li Y."/>
            <person name="Xu Z."/>
            <person name="Ji A."/>
            <person name="Wang L."/>
            <person name="Lu S."/>
            <person name="Hayward A."/>
            <person name="Sun W."/>
            <person name="Li X."/>
            <person name="Schwartz D.C."/>
            <person name="Wang Y."/>
            <person name="Chen S."/>
        </authorList>
    </citation>
    <scope>NUCLEOTIDE SEQUENCE [LARGE SCALE GENOMIC DNA]</scope>
    <source>
        <strain evidence="1 2">ZZ0214-1</strain>
    </source>
</reference>
<evidence type="ECO:0000313" key="2">
    <source>
        <dbReference type="Proteomes" id="UP000230002"/>
    </source>
</evidence>
<protein>
    <submittedName>
        <fullName evidence="1">Uncharacterized protein</fullName>
    </submittedName>
</protein>
<dbReference type="OrthoDB" id="2757990at2759"/>
<sequence length="327" mass="36349">MALSNHLIHDWQFQDRLMSREPALRSCSGGCGKTRDNAQLRKLLCRTPGDVTASPTPTTAGELPTQFSSLGSESPSFASPLATALQEFSAAHEWAFRSLAKAFVLLRGSIDSWSQNPALKNLNFFLSPTAISGARGRRGDPASTFRLTSYSFTPLDEILALSADGYLARQKEVHKMMEDMWRGHPDYVGLLHMMFIPNGVDNCFGRYIPLFRPVTLQGPSEITSLRDDERLRKNILESIVLVSSGSINAGIPFRPVEGSGPRRDMMVALPGKFVRGENASWSWTALFSRWDDYRRGEHRHLDDLINMVPVLRTSSSPGYTIGAFNLL</sequence>
<proteinExistence type="predicted"/>